<dbReference type="WBParaSite" id="PS1159_v2.g11195.t1">
    <property type="protein sequence ID" value="PS1159_v2.g11195.t1"/>
    <property type="gene ID" value="PS1159_v2.g11195"/>
</dbReference>
<dbReference type="Proteomes" id="UP000887580">
    <property type="component" value="Unplaced"/>
</dbReference>
<accession>A0AC35EVZ6</accession>
<proteinExistence type="predicted"/>
<protein>
    <submittedName>
        <fullName evidence="2">Peroxidasin</fullName>
    </submittedName>
</protein>
<evidence type="ECO:0000313" key="1">
    <source>
        <dbReference type="Proteomes" id="UP000887580"/>
    </source>
</evidence>
<reference evidence="2" key="1">
    <citation type="submission" date="2022-11" db="UniProtKB">
        <authorList>
            <consortium name="WormBaseParasite"/>
        </authorList>
    </citation>
    <scope>IDENTIFICATION</scope>
</reference>
<name>A0AC35EVZ6_9BILA</name>
<sequence length="1099" mass="124599">MFNLNRHWSDERIFQEARKIVIAQIQHITFNEFLPVLIGHDNIKEFDLKLKDSGYSADYDVEIDSTTLNEFTTIATVAAFSLLNGRRRKAISERFNNVDELYDPEGIEKAFFHMTNDPAEVPGLKLSTEFRGKFLKPRTSKVGLDFGTISLTQSRDHGLPSYTQMRRQCGLSRFYTFHDLKKEFINESIASSLAQYYESVDDIDLIIGVLAEKPKKGSFIGSTLSCIIGNQMYRTKAGDRYWYENYFAASAFTDEKLSQIRSTTLSKLICSLTKTENIQVSSFLLPDNFDNSPIDCKSSAFKGLDLSLWKDSQNDLQIPITHETIQKVAKLAQLNLEDQKKREIGNIRKNQKTFERGDPLFAYANMMRAKAESKEVSKVSALLLETTRILLRGEPLPDGEKLPSLDIESLQEILPSIDVSFFVNNFTAFLSEDGKATKDECLPKMLPCDHTSRYRTFSGWCNNLKTPNYGNAFTPLRHLMKPVYEDGFDAPRSKSKSGAPLPSAREISNAVHVDRNITHVKFTHMVMQFGQFIDHELTHSPTARGPNDEILNCTRCDSPQTISVHCMPLKIQPNDPFFPSNYEDGTPRCLPFARSLLGQLSLGYRNQLNQLTAFVDGSVIYGSTLCEANNLRLFRNGLMNFTDLGDGNHEALPQGNQEKDCRSLPHSPCFVAGDERNSHQPGLTVMHTLFLREHNRLATKLAQINPNWNDETLFQEARRIQIAQLQHIVFNEFVPKLIGQDLLHEYDLVTLRTGYYEGYDPTCDAAISHPFATAAYRFGHTLVRRLFPRMDFNYKKVGQDIDLSQHFGHVGPVYNTTEGGIDTMIMGLLGTPSMAFDRHITSAVRNQLFARRGEPKSGLDLISLNILRARDHGVQSYNSFRSLCGLKKALSFDDLYTEMDSEAINALKQVYDHVDDIDLFPGITSERPRKGALLGTTMSCLIAEQFRRLKKCDRFYYENSNSAARFSAPQLQEIRKMTLAKILCQTSKYIKTIQPHVFDMPDDLMNAQVRCDDLEGINLEHWKENSFCQMNGLVVATGQTKAITPCVTCTCTAEGMECHPRRILNCEKLLNQYPLSAIQKDTACLIQCSEYIQNVGKEL</sequence>
<evidence type="ECO:0000313" key="2">
    <source>
        <dbReference type="WBParaSite" id="PS1159_v2.g11195.t1"/>
    </source>
</evidence>
<organism evidence="1 2">
    <name type="scientific">Panagrolaimus sp. PS1159</name>
    <dbReference type="NCBI Taxonomy" id="55785"/>
    <lineage>
        <taxon>Eukaryota</taxon>
        <taxon>Metazoa</taxon>
        <taxon>Ecdysozoa</taxon>
        <taxon>Nematoda</taxon>
        <taxon>Chromadorea</taxon>
        <taxon>Rhabditida</taxon>
        <taxon>Tylenchina</taxon>
        <taxon>Panagrolaimomorpha</taxon>
        <taxon>Panagrolaimoidea</taxon>
        <taxon>Panagrolaimidae</taxon>
        <taxon>Panagrolaimus</taxon>
    </lineage>
</organism>